<keyword evidence="3" id="KW-1185">Reference proteome</keyword>
<name>A0A2T1GJJ9_9CYAN</name>
<dbReference type="RefSeq" id="WP_106301782.1">
    <property type="nucleotide sequence ID" value="NZ_PVWO01000054.1"/>
</dbReference>
<dbReference type="SUPFAM" id="SSF53328">
    <property type="entry name" value="Formyltransferase"/>
    <property type="match status" value="1"/>
</dbReference>
<dbReference type="PANTHER" id="PTHR11138">
    <property type="entry name" value="METHIONYL-TRNA FORMYLTRANSFERASE"/>
    <property type="match status" value="1"/>
</dbReference>
<feature type="domain" description="Formyl transferase N-terminal" evidence="1">
    <location>
        <begin position="92"/>
        <end position="183"/>
    </location>
</feature>
<dbReference type="OrthoDB" id="9802815at2"/>
<protein>
    <recommendedName>
        <fullName evidence="1">Formyl transferase N-terminal domain-containing protein</fullName>
    </recommendedName>
</protein>
<dbReference type="GO" id="GO:0005829">
    <property type="term" value="C:cytosol"/>
    <property type="evidence" value="ECO:0007669"/>
    <property type="project" value="TreeGrafter"/>
</dbReference>
<gene>
    <name evidence="2" type="ORF">C7B77_06570</name>
</gene>
<dbReference type="Proteomes" id="UP000238937">
    <property type="component" value="Unassembled WGS sequence"/>
</dbReference>
<dbReference type="Gene3D" id="3.40.50.12230">
    <property type="match status" value="1"/>
</dbReference>
<dbReference type="InterPro" id="IPR036477">
    <property type="entry name" value="Formyl_transf_N_sf"/>
</dbReference>
<dbReference type="InterPro" id="IPR011034">
    <property type="entry name" value="Formyl_transferase-like_C_sf"/>
</dbReference>
<evidence type="ECO:0000259" key="1">
    <source>
        <dbReference type="Pfam" id="PF00551"/>
    </source>
</evidence>
<dbReference type="SUPFAM" id="SSF50486">
    <property type="entry name" value="FMT C-terminal domain-like"/>
    <property type="match status" value="1"/>
</dbReference>
<dbReference type="Pfam" id="PF00551">
    <property type="entry name" value="Formyl_trans_N"/>
    <property type="match status" value="1"/>
</dbReference>
<dbReference type="EMBL" id="PVWO01000054">
    <property type="protein sequence ID" value="PSB57963.1"/>
    <property type="molecule type" value="Genomic_DNA"/>
</dbReference>
<organism evidence="2 3">
    <name type="scientific">Chamaesiphon polymorphus CCALA 037</name>
    <dbReference type="NCBI Taxonomy" id="2107692"/>
    <lineage>
        <taxon>Bacteria</taxon>
        <taxon>Bacillati</taxon>
        <taxon>Cyanobacteriota</taxon>
        <taxon>Cyanophyceae</taxon>
        <taxon>Gomontiellales</taxon>
        <taxon>Chamaesiphonaceae</taxon>
        <taxon>Chamaesiphon</taxon>
    </lineage>
</organism>
<dbReference type="GO" id="GO:0004479">
    <property type="term" value="F:methionyl-tRNA formyltransferase activity"/>
    <property type="evidence" value="ECO:0007669"/>
    <property type="project" value="TreeGrafter"/>
</dbReference>
<sequence length="304" mass="33931">MEHLPDLEQFERGVQMSGFETGDRQSVPPFTCYLIGRDSFLIPCGEVLLARNCQILGIISTGESIVSWANNYNIPWIEPTDDLYKFLSQEPCDYLFSISNSIILTQEIIDLPKRGAINCHDALLPKYRGLNAPAWAIFYREPIHGVTWHRVTTQIDGGDILKQGSFQLDDDETTLSLSVRCYEEILKLFETLVDELATDKVTIAKQDLARRSYFGRTHKPTPGCILSWSWSAEQIEAMVRSLTFGDYENSIGLPKLAIGNELIIVTEVAILDVRSQSPAGSIVEIGCSRLTIATASNDLLLLAV</sequence>
<comment type="caution">
    <text evidence="2">The sequence shown here is derived from an EMBL/GenBank/DDBJ whole genome shotgun (WGS) entry which is preliminary data.</text>
</comment>
<evidence type="ECO:0000313" key="2">
    <source>
        <dbReference type="EMBL" id="PSB57963.1"/>
    </source>
</evidence>
<proteinExistence type="predicted"/>
<dbReference type="PANTHER" id="PTHR11138:SF5">
    <property type="entry name" value="METHIONYL-TRNA FORMYLTRANSFERASE, MITOCHONDRIAL"/>
    <property type="match status" value="1"/>
</dbReference>
<dbReference type="AlphaFoldDB" id="A0A2T1GJJ9"/>
<evidence type="ECO:0000313" key="3">
    <source>
        <dbReference type="Proteomes" id="UP000238937"/>
    </source>
</evidence>
<dbReference type="InterPro" id="IPR002376">
    <property type="entry name" value="Formyl_transf_N"/>
</dbReference>
<reference evidence="2 3" key="1">
    <citation type="submission" date="2018-03" db="EMBL/GenBank/DDBJ databases">
        <title>The ancient ancestry and fast evolution of plastids.</title>
        <authorList>
            <person name="Moore K.R."/>
            <person name="Magnabosco C."/>
            <person name="Momper L."/>
            <person name="Gold D.A."/>
            <person name="Bosak T."/>
            <person name="Fournier G.P."/>
        </authorList>
    </citation>
    <scope>NUCLEOTIDE SEQUENCE [LARGE SCALE GENOMIC DNA]</scope>
    <source>
        <strain evidence="2 3">CCALA 037</strain>
    </source>
</reference>
<accession>A0A2T1GJJ9</accession>